<dbReference type="RefSeq" id="WP_132242446.1">
    <property type="nucleotide sequence ID" value="NZ_SLWV01000002.1"/>
</dbReference>
<gene>
    <name evidence="1" type="ORF">EV214_102230</name>
</gene>
<dbReference type="AlphaFoldDB" id="A0A4R2L2Q9"/>
<dbReference type="GO" id="GO:0006629">
    <property type="term" value="P:lipid metabolic process"/>
    <property type="evidence" value="ECO:0007669"/>
    <property type="project" value="InterPro"/>
</dbReference>
<dbReference type="InterPro" id="IPR003386">
    <property type="entry name" value="LACT/PDAT_acylTrfase"/>
</dbReference>
<keyword evidence="1" id="KW-0012">Acyltransferase</keyword>
<dbReference type="Gene3D" id="3.40.50.1820">
    <property type="entry name" value="alpha/beta hydrolase"/>
    <property type="match status" value="1"/>
</dbReference>
<name>A0A4R2L2Q9_9FIRM</name>
<dbReference type="GO" id="GO:0008374">
    <property type="term" value="F:O-acyltransferase activity"/>
    <property type="evidence" value="ECO:0007669"/>
    <property type="project" value="InterPro"/>
</dbReference>
<reference evidence="1 2" key="1">
    <citation type="submission" date="2019-03" db="EMBL/GenBank/DDBJ databases">
        <title>Genomic Encyclopedia of Type Strains, Phase IV (KMG-IV): sequencing the most valuable type-strain genomes for metagenomic binning, comparative biology and taxonomic classification.</title>
        <authorList>
            <person name="Goeker M."/>
        </authorList>
    </citation>
    <scope>NUCLEOTIDE SEQUENCE [LARGE SCALE GENOMIC DNA]</scope>
    <source>
        <strain evidence="1 2">DSM 102940</strain>
    </source>
</reference>
<dbReference type="ESTHER" id="9clot-a0a4r2l2q9">
    <property type="family name" value="Bacterial_EstLip_FamXIV"/>
</dbReference>
<comment type="caution">
    <text evidence="1">The sequence shown here is derived from an EMBL/GenBank/DDBJ whole genome shotgun (WGS) entry which is preliminary data.</text>
</comment>
<sequence length="449" mass="52329">MYPLLTTLGMLKWIRRNGYKQRKNPIVFVPGLYGSMGETIIPGTGDWGFGMSAPVYEPFIRSIEELGYKKDKDLFIAFYDWRKECTFCAQHYLKRIINEAKRKGRSKKVDIICHSMGGLVSRAYIQSQQYGYDVDQLIMIATPNAGAVNAYYFWAEGKLPYEKNIKSNIFRTILEGYLWILRKFYNAENDMEMIHNHLKSVKDLLPSYRYGDYLYFLDEDGKMRYIPYEKMQYQNEFLDQLNQNEYLLKRRKIKTTLIAGKGIETNNYLQVDRRYQNQGNRWMVGKVVAASKSTEGDGTVMLRSVFRVEGDAYVFEGTHADILNRCTFVIRKKLRINENNAYRSSDKLIKNYISILVSGSGDLLIKSAVEEGGILYDGIKKVEGVYVERYNEKLKWIVLVGFSTEQCYVEYVPNESGEMEIVIKDSFGKIKKMQEREVKINQTYRVNLS</sequence>
<dbReference type="Pfam" id="PF02450">
    <property type="entry name" value="LCAT"/>
    <property type="match status" value="1"/>
</dbReference>
<dbReference type="InterPro" id="IPR029058">
    <property type="entry name" value="AB_hydrolase_fold"/>
</dbReference>
<keyword evidence="1" id="KW-0808">Transferase</keyword>
<evidence type="ECO:0000313" key="2">
    <source>
        <dbReference type="Proteomes" id="UP000294919"/>
    </source>
</evidence>
<evidence type="ECO:0000313" key="1">
    <source>
        <dbReference type="EMBL" id="TCO79507.1"/>
    </source>
</evidence>
<dbReference type="SUPFAM" id="SSF53474">
    <property type="entry name" value="alpha/beta-Hydrolases"/>
    <property type="match status" value="1"/>
</dbReference>
<accession>A0A4R2L2Q9</accession>
<dbReference type="OrthoDB" id="9765872at2"/>
<dbReference type="PANTHER" id="PTHR11440">
    <property type="entry name" value="LECITHIN-CHOLESTEROL ACYLTRANSFERASE-RELATED"/>
    <property type="match status" value="1"/>
</dbReference>
<dbReference type="Proteomes" id="UP000294919">
    <property type="component" value="Unassembled WGS sequence"/>
</dbReference>
<keyword evidence="2" id="KW-1185">Reference proteome</keyword>
<protein>
    <submittedName>
        <fullName evidence="1">Lecithin:cholesterol acyltransferase</fullName>
    </submittedName>
</protein>
<proteinExistence type="predicted"/>
<dbReference type="EMBL" id="SLWV01000002">
    <property type="protein sequence ID" value="TCO79507.1"/>
    <property type="molecule type" value="Genomic_DNA"/>
</dbReference>
<organism evidence="1 2">
    <name type="scientific">Marinisporobacter balticus</name>
    <dbReference type="NCBI Taxonomy" id="2018667"/>
    <lineage>
        <taxon>Bacteria</taxon>
        <taxon>Bacillati</taxon>
        <taxon>Bacillota</taxon>
        <taxon>Clostridia</taxon>
        <taxon>Peptostreptococcales</taxon>
        <taxon>Thermotaleaceae</taxon>
        <taxon>Marinisporobacter</taxon>
    </lineage>
</organism>